<keyword evidence="4" id="KW-0560">Oxidoreductase</keyword>
<keyword evidence="6" id="KW-0503">Monooxygenase</keyword>
<dbReference type="Pfam" id="PF00067">
    <property type="entry name" value="p450"/>
    <property type="match status" value="1"/>
</dbReference>
<reference evidence="7 8" key="1">
    <citation type="submission" date="2020-08" db="EMBL/GenBank/DDBJ databases">
        <title>Sequencing the genomes of 1000 actinobacteria strains.</title>
        <authorList>
            <person name="Klenk H.-P."/>
        </authorList>
    </citation>
    <scope>NUCLEOTIDE SEQUENCE [LARGE SCALE GENOMIC DNA]</scope>
    <source>
        <strain evidence="7 8">DSM 45790</strain>
    </source>
</reference>
<dbReference type="GO" id="GO:0008395">
    <property type="term" value="F:steroid hydroxylase activity"/>
    <property type="evidence" value="ECO:0007669"/>
    <property type="project" value="TreeGrafter"/>
</dbReference>
<evidence type="ECO:0000313" key="8">
    <source>
        <dbReference type="Proteomes" id="UP000588112"/>
    </source>
</evidence>
<keyword evidence="2" id="KW-0349">Heme</keyword>
<dbReference type="InterPro" id="IPR001128">
    <property type="entry name" value="Cyt_P450"/>
</dbReference>
<dbReference type="InterPro" id="IPR036396">
    <property type="entry name" value="Cyt_P450_sf"/>
</dbReference>
<sequence>MTISDDRAARLAIDEINLADPDFWLRDDYHDALTVLRDERPISWHEHPESGKGFWAFLDHADIAAVTQDWKNYSSKYGMRVHHDWGTGQLRPGTGVFIEMDPPEHTANRKNVSVGFTPRQIRRMDEYIRAQARRIVARYSAGDEIDFVAEISADLPIQIVCDLMGVPDADRPYMLELSNKTVGDQDPEYGVSTDEGAHATRALREYGVALAAERRANPEEDLISSIARFEVGGELCPPEMIGGYFALLVAAGNETTRTAISHGMHAFTLFPEERRRFLADPVGLQHTAAEEIVRWATPVRHMGRVLEHDYEYKGFQMRKWQKAAVWYAASNRDPAVFENPFRFDIGRDPNPHQSFGAGGPHFCMGANLARREIWMLFQELFARFPESEVVAEPVKLRSIHVNGIKSMKVVLR</sequence>
<dbReference type="CDD" id="cd11033">
    <property type="entry name" value="CYP142-like"/>
    <property type="match status" value="1"/>
</dbReference>
<keyword evidence="8" id="KW-1185">Reference proteome</keyword>
<evidence type="ECO:0000256" key="6">
    <source>
        <dbReference type="ARBA" id="ARBA00023033"/>
    </source>
</evidence>
<dbReference type="GO" id="GO:0005506">
    <property type="term" value="F:iron ion binding"/>
    <property type="evidence" value="ECO:0007669"/>
    <property type="project" value="InterPro"/>
</dbReference>
<gene>
    <name evidence="7" type="ORF">BJ981_006797</name>
</gene>
<dbReference type="GO" id="GO:0020037">
    <property type="term" value="F:heme binding"/>
    <property type="evidence" value="ECO:0007669"/>
    <property type="project" value="InterPro"/>
</dbReference>
<evidence type="ECO:0000256" key="4">
    <source>
        <dbReference type="ARBA" id="ARBA00023002"/>
    </source>
</evidence>
<organism evidence="7 8">
    <name type="scientific">Sphaerisporangium krabiense</name>
    <dbReference type="NCBI Taxonomy" id="763782"/>
    <lineage>
        <taxon>Bacteria</taxon>
        <taxon>Bacillati</taxon>
        <taxon>Actinomycetota</taxon>
        <taxon>Actinomycetes</taxon>
        <taxon>Streptosporangiales</taxon>
        <taxon>Streptosporangiaceae</taxon>
        <taxon>Sphaerisporangium</taxon>
    </lineage>
</organism>
<evidence type="ECO:0000256" key="3">
    <source>
        <dbReference type="ARBA" id="ARBA00022723"/>
    </source>
</evidence>
<dbReference type="GO" id="GO:0006707">
    <property type="term" value="P:cholesterol catabolic process"/>
    <property type="evidence" value="ECO:0007669"/>
    <property type="project" value="TreeGrafter"/>
</dbReference>
<keyword evidence="3" id="KW-0479">Metal-binding</keyword>
<dbReference type="Proteomes" id="UP000588112">
    <property type="component" value="Unassembled WGS sequence"/>
</dbReference>
<dbReference type="PRINTS" id="PR00359">
    <property type="entry name" value="BP450"/>
</dbReference>
<accession>A0A7W8ZC92</accession>
<dbReference type="GO" id="GO:0036199">
    <property type="term" value="F:cholest-4-en-3-one 26-monooxygenase activity"/>
    <property type="evidence" value="ECO:0007669"/>
    <property type="project" value="TreeGrafter"/>
</dbReference>
<comment type="caution">
    <text evidence="7">The sequence shown here is derived from an EMBL/GenBank/DDBJ whole genome shotgun (WGS) entry which is preliminary data.</text>
</comment>
<keyword evidence="5" id="KW-0408">Iron</keyword>
<dbReference type="InterPro" id="IPR002397">
    <property type="entry name" value="Cyt_P450_B"/>
</dbReference>
<dbReference type="EMBL" id="JACHBR010000002">
    <property type="protein sequence ID" value="MBB5631033.1"/>
    <property type="molecule type" value="Genomic_DNA"/>
</dbReference>
<dbReference type="SUPFAM" id="SSF48264">
    <property type="entry name" value="Cytochrome P450"/>
    <property type="match status" value="1"/>
</dbReference>
<evidence type="ECO:0000313" key="7">
    <source>
        <dbReference type="EMBL" id="MBB5631033.1"/>
    </source>
</evidence>
<dbReference type="PANTHER" id="PTHR46696:SF4">
    <property type="entry name" value="BIOTIN BIOSYNTHESIS CYTOCHROME P450"/>
    <property type="match status" value="1"/>
</dbReference>
<evidence type="ECO:0000256" key="1">
    <source>
        <dbReference type="ARBA" id="ARBA00010617"/>
    </source>
</evidence>
<dbReference type="Gene3D" id="1.10.630.10">
    <property type="entry name" value="Cytochrome P450"/>
    <property type="match status" value="1"/>
</dbReference>
<evidence type="ECO:0000256" key="2">
    <source>
        <dbReference type="ARBA" id="ARBA00022617"/>
    </source>
</evidence>
<dbReference type="RefSeq" id="WP_184617388.1">
    <property type="nucleotide sequence ID" value="NZ_BOOS01000061.1"/>
</dbReference>
<name>A0A7W8ZC92_9ACTN</name>
<protein>
    <submittedName>
        <fullName evidence="7">Cytochrome P450</fullName>
    </submittedName>
</protein>
<dbReference type="AlphaFoldDB" id="A0A7W8ZC92"/>
<dbReference type="PANTHER" id="PTHR46696">
    <property type="entry name" value="P450, PUTATIVE (EUROFUNG)-RELATED"/>
    <property type="match status" value="1"/>
</dbReference>
<dbReference type="FunFam" id="1.10.630.10:FF:000018">
    <property type="entry name" value="Cytochrome P450 monooxygenase"/>
    <property type="match status" value="1"/>
</dbReference>
<evidence type="ECO:0000256" key="5">
    <source>
        <dbReference type="ARBA" id="ARBA00023004"/>
    </source>
</evidence>
<comment type="similarity">
    <text evidence="1">Belongs to the cytochrome P450 family.</text>
</comment>
<proteinExistence type="inferred from homology"/>